<feature type="compositionally biased region" description="Polar residues" evidence="1">
    <location>
        <begin position="354"/>
        <end position="368"/>
    </location>
</feature>
<proteinExistence type="predicted"/>
<feature type="compositionally biased region" description="Low complexity" evidence="1">
    <location>
        <begin position="376"/>
        <end position="385"/>
    </location>
</feature>
<evidence type="ECO:0000313" key="2">
    <source>
        <dbReference type="EMBL" id="XCD18930.1"/>
    </source>
</evidence>
<evidence type="ECO:0000256" key="1">
    <source>
        <dbReference type="SAM" id="MobiDB-lite"/>
    </source>
</evidence>
<dbReference type="KEGG" id="vck:PG915_19520"/>
<dbReference type="Gene3D" id="2.60.120.200">
    <property type="match status" value="1"/>
</dbReference>
<organism evidence="2">
    <name type="scientific">Vibrio chaetopteri</name>
    <dbReference type="NCBI Taxonomy" id="3016528"/>
    <lineage>
        <taxon>Bacteria</taxon>
        <taxon>Pseudomonadati</taxon>
        <taxon>Pseudomonadota</taxon>
        <taxon>Gammaproteobacteria</taxon>
        <taxon>Vibrionales</taxon>
        <taxon>Vibrionaceae</taxon>
        <taxon>Vibrio</taxon>
    </lineage>
</organism>
<dbReference type="EMBL" id="CP115921">
    <property type="protein sequence ID" value="XCD18930.1"/>
    <property type="molecule type" value="Genomic_DNA"/>
</dbReference>
<name>A0AAU8BRA1_9VIBR</name>
<dbReference type="InterPro" id="IPR013320">
    <property type="entry name" value="ConA-like_dom_sf"/>
</dbReference>
<dbReference type="RefSeq" id="WP_353500066.1">
    <property type="nucleotide sequence ID" value="NZ_CP115921.1"/>
</dbReference>
<dbReference type="PROSITE" id="PS51257">
    <property type="entry name" value="PROKAR_LIPOPROTEIN"/>
    <property type="match status" value="1"/>
</dbReference>
<gene>
    <name evidence="2" type="ORF">PG915_19520</name>
</gene>
<feature type="region of interest" description="Disordered" evidence="1">
    <location>
        <begin position="354"/>
        <end position="390"/>
    </location>
</feature>
<reference evidence="2" key="1">
    <citation type="submission" date="2023-01" db="EMBL/GenBank/DDBJ databases">
        <title>Vibrio sp. CB1-14 genome sequencing.</title>
        <authorList>
            <person name="Otstavnykh N."/>
            <person name="Isaeva M."/>
            <person name="Meleshko D."/>
        </authorList>
    </citation>
    <scope>NUCLEOTIDE SEQUENCE</scope>
    <source>
        <strain evidence="2">CB1-14</strain>
    </source>
</reference>
<sequence length="587" mass="62043">MRVSKIAAAITLSTGLLMGCNPEVINENTGEGNSGGGTTPTSKLVGHYWQLIEEGDVAAQSSADLPNVYVFDGTSQHYYNDDDNHGTYTIYTTTYTDDIDEETLSFTYYDTSGETVTTGSYSVTNGALTIDTDNYGKLSGTDQSETSSVADAVTKANDSAGYNNSVQILDALDNDVGELRLKLLDSSTGATVDSIASGRLTVDVIYQEDGDTIQDADGTGDNAYISLYTNGTSNKNLYGEVILSEGKVQYRGAGVGGVSGGSITDAGGTFANGDKLAIEVTWGNDEFKFTVNGEEFTGEITEDAAVTVISLKIGDTSNTTNFEFIGDNLAVYSSDTGTEALVFEDDFDNYAAGQNLSGNPYNSSTSEATIIGDGNSSEPSEPSEPTDVTDDFESYTVGELISSASSAWTTANIKDDADGTTTAEVAVDPDNSEEKSLYLADSNSATKPFAMREFTAPTAAGSVSLDAYFPSANTKSTYINIGDGKNNSNRYFELNQSGTKLKYEAGSDDVEIASDIALDAWHSFTITWTDAGLVTVTMNGQEIATDIDQATTGLDSSIVPSQLTLYTGDNSSTVNTAYFDNVDSELF</sequence>
<dbReference type="AlphaFoldDB" id="A0AAU8BRA1"/>
<protein>
    <submittedName>
        <fullName evidence="2">Uncharacterized protein</fullName>
    </submittedName>
</protein>
<dbReference type="SUPFAM" id="SSF49899">
    <property type="entry name" value="Concanavalin A-like lectins/glucanases"/>
    <property type="match status" value="1"/>
</dbReference>
<accession>A0AAU8BRA1</accession>